<keyword evidence="4" id="KW-1185">Reference proteome</keyword>
<sequence length="356" mass="39597">MYLSLAALILALDVVAANINSTVEYGIETACKVCPWQKCVNTKVYPYYDDATEQDYSNVTLVCWTRGENVGGADGNKYAHLPESSSETNKIKTDYDLVDYNGTCEFAIASTYQRDAISADSHQNDLKYCGRASEHEFYTTQDASTRYDTECNINPVIDSDSIAYLPPNTDLTATCWTQGDVIIDDEQLTVPSLWIRSTDLCYAAQKGLEHKIDKSALDNCGPVPRLEVNRTSTSTSAKHLRNAPPRARLPKPNPKTKPTPNLQPRYLINVTVGQDYASCHSEPQTSAPVQKRYPWLTEVFLQCLSPPPDVLLDAAYWALTSDFCYVRSVDFFESPEGDCLGRNDGFSWVVCGVWGA</sequence>
<feature type="chain" id="PRO_5035853501" evidence="2">
    <location>
        <begin position="18"/>
        <end position="356"/>
    </location>
</feature>
<name>A0A8T9BN03_9HELO</name>
<accession>A0A8T9BN03</accession>
<dbReference type="AlphaFoldDB" id="A0A8T9BN03"/>
<feature type="region of interest" description="Disordered" evidence="1">
    <location>
        <begin position="230"/>
        <end position="263"/>
    </location>
</feature>
<evidence type="ECO:0000256" key="1">
    <source>
        <dbReference type="SAM" id="MobiDB-lite"/>
    </source>
</evidence>
<proteinExistence type="predicted"/>
<evidence type="ECO:0000313" key="3">
    <source>
        <dbReference type="EMBL" id="TVY20726.1"/>
    </source>
</evidence>
<comment type="caution">
    <text evidence="3">The sequence shown here is derived from an EMBL/GenBank/DDBJ whole genome shotgun (WGS) entry which is preliminary data.</text>
</comment>
<dbReference type="OrthoDB" id="5358886at2759"/>
<dbReference type="EMBL" id="QGMF01000042">
    <property type="protein sequence ID" value="TVY20726.1"/>
    <property type="molecule type" value="Genomic_DNA"/>
</dbReference>
<protein>
    <submittedName>
        <fullName evidence="3">Uncharacterized protein</fullName>
    </submittedName>
</protein>
<keyword evidence="2" id="KW-0732">Signal</keyword>
<evidence type="ECO:0000256" key="2">
    <source>
        <dbReference type="SAM" id="SignalP"/>
    </source>
</evidence>
<gene>
    <name evidence="3" type="ORF">LARI1_G000957</name>
</gene>
<feature type="signal peptide" evidence="2">
    <location>
        <begin position="1"/>
        <end position="17"/>
    </location>
</feature>
<evidence type="ECO:0000313" key="4">
    <source>
        <dbReference type="Proteomes" id="UP000469559"/>
    </source>
</evidence>
<organism evidence="3 4">
    <name type="scientific">Lachnellula arida</name>
    <dbReference type="NCBI Taxonomy" id="1316785"/>
    <lineage>
        <taxon>Eukaryota</taxon>
        <taxon>Fungi</taxon>
        <taxon>Dikarya</taxon>
        <taxon>Ascomycota</taxon>
        <taxon>Pezizomycotina</taxon>
        <taxon>Leotiomycetes</taxon>
        <taxon>Helotiales</taxon>
        <taxon>Lachnaceae</taxon>
        <taxon>Lachnellula</taxon>
    </lineage>
</organism>
<dbReference type="Proteomes" id="UP000469559">
    <property type="component" value="Unassembled WGS sequence"/>
</dbReference>
<reference evidence="3 4" key="1">
    <citation type="submission" date="2018-05" db="EMBL/GenBank/DDBJ databases">
        <title>Whole genome sequencing for identification of molecular markers to develop diagnostic detection tools for the regulated plant pathogen Lachnellula willkommii.</title>
        <authorList>
            <person name="Giroux E."/>
            <person name="Bilodeau G."/>
        </authorList>
    </citation>
    <scope>NUCLEOTIDE SEQUENCE [LARGE SCALE GENOMIC DNA]</scope>
    <source>
        <strain evidence="3 4">CBS 203.66</strain>
    </source>
</reference>